<evidence type="ECO:0000313" key="8">
    <source>
        <dbReference type="EMBL" id="OOY23622.1"/>
    </source>
</evidence>
<comment type="caution">
    <text evidence="8">The sequence shown here is derived from an EMBL/GenBank/DDBJ whole genome shotgun (WGS) entry which is preliminary data.</text>
</comment>
<proteinExistence type="predicted"/>
<keyword evidence="4 6" id="KW-1133">Transmembrane helix</keyword>
<gene>
    <name evidence="8" type="ORF">BMI91_14200</name>
</gene>
<dbReference type="Pfam" id="PF09335">
    <property type="entry name" value="VTT_dom"/>
    <property type="match status" value="1"/>
</dbReference>
<keyword evidence="2" id="KW-1003">Cell membrane</keyword>
<feature type="transmembrane region" description="Helical" evidence="6">
    <location>
        <begin position="170"/>
        <end position="192"/>
    </location>
</feature>
<evidence type="ECO:0000256" key="6">
    <source>
        <dbReference type="SAM" id="Phobius"/>
    </source>
</evidence>
<accession>A0ABX3MVA3</accession>
<sequence>MSFSDLSDWLLAQVPLYGPWLLGLTTFLSCLAIPAPSSLMMIASGAFVASGDLDLATVGGAAFTGAVIGDQVGFQLGRRAERFLPHPDTKRGALVAKAMAALRKRGAVTVFFTRWMFSALGPWVNLAAGASGFAHRRFTLADLAGEAVWVTTYVGLGITFGANLDAAAELAGNALGLLGAGAAAFAFGWWLWHAAKRAPKAPNPTLDHDA</sequence>
<evidence type="ECO:0000256" key="5">
    <source>
        <dbReference type="ARBA" id="ARBA00023136"/>
    </source>
</evidence>
<organism evidence="8 9">
    <name type="scientific">Thioclava sediminum</name>
    <dbReference type="NCBI Taxonomy" id="1915319"/>
    <lineage>
        <taxon>Bacteria</taxon>
        <taxon>Pseudomonadati</taxon>
        <taxon>Pseudomonadota</taxon>
        <taxon>Alphaproteobacteria</taxon>
        <taxon>Rhodobacterales</taxon>
        <taxon>Paracoccaceae</taxon>
        <taxon>Thioclava</taxon>
    </lineage>
</organism>
<reference evidence="8 9" key="1">
    <citation type="submission" date="2016-11" db="EMBL/GenBank/DDBJ databases">
        <title>A multilocus sequence analysis scheme for characterization of bacteria in the genus Thioclava.</title>
        <authorList>
            <person name="Liu Y."/>
            <person name="Shao Z."/>
        </authorList>
    </citation>
    <scope>NUCLEOTIDE SEQUENCE [LARGE SCALE GENOMIC DNA]</scope>
    <source>
        <strain evidence="8 9">TAW-CT134</strain>
    </source>
</reference>
<keyword evidence="3 6" id="KW-0812">Transmembrane</keyword>
<dbReference type="EMBL" id="MPZV01000003">
    <property type="protein sequence ID" value="OOY23622.1"/>
    <property type="molecule type" value="Genomic_DNA"/>
</dbReference>
<keyword evidence="5 6" id="KW-0472">Membrane</keyword>
<feature type="domain" description="VTT" evidence="7">
    <location>
        <begin position="36"/>
        <end position="157"/>
    </location>
</feature>
<dbReference type="InterPro" id="IPR032816">
    <property type="entry name" value="VTT_dom"/>
</dbReference>
<evidence type="ECO:0000256" key="4">
    <source>
        <dbReference type="ARBA" id="ARBA00022989"/>
    </source>
</evidence>
<feature type="transmembrane region" description="Helical" evidence="6">
    <location>
        <begin position="143"/>
        <end position="164"/>
    </location>
</feature>
<evidence type="ECO:0000256" key="2">
    <source>
        <dbReference type="ARBA" id="ARBA00022475"/>
    </source>
</evidence>
<dbReference type="InterPro" id="IPR051311">
    <property type="entry name" value="DedA_domain"/>
</dbReference>
<dbReference type="PANTHER" id="PTHR42709">
    <property type="entry name" value="ALKALINE PHOSPHATASE LIKE PROTEIN"/>
    <property type="match status" value="1"/>
</dbReference>
<evidence type="ECO:0000259" key="7">
    <source>
        <dbReference type="Pfam" id="PF09335"/>
    </source>
</evidence>
<feature type="transmembrane region" description="Helical" evidence="6">
    <location>
        <begin position="20"/>
        <end position="43"/>
    </location>
</feature>
<dbReference type="PANTHER" id="PTHR42709:SF6">
    <property type="entry name" value="UNDECAPRENYL PHOSPHATE TRANSPORTER A"/>
    <property type="match status" value="1"/>
</dbReference>
<evidence type="ECO:0000256" key="3">
    <source>
        <dbReference type="ARBA" id="ARBA00022692"/>
    </source>
</evidence>
<evidence type="ECO:0000256" key="1">
    <source>
        <dbReference type="ARBA" id="ARBA00004651"/>
    </source>
</evidence>
<protein>
    <recommendedName>
        <fullName evidence="7">VTT domain-containing protein</fullName>
    </recommendedName>
</protein>
<keyword evidence="9" id="KW-1185">Reference proteome</keyword>
<comment type="subcellular location">
    <subcellularLocation>
        <location evidence="1">Cell membrane</location>
        <topology evidence="1">Multi-pass membrane protein</topology>
    </subcellularLocation>
</comment>
<name>A0ABX3MVA3_9RHOB</name>
<evidence type="ECO:0000313" key="9">
    <source>
        <dbReference type="Proteomes" id="UP000190787"/>
    </source>
</evidence>
<dbReference type="Proteomes" id="UP000190787">
    <property type="component" value="Unassembled WGS sequence"/>
</dbReference>
<dbReference type="RefSeq" id="WP_158522166.1">
    <property type="nucleotide sequence ID" value="NZ_MPZV01000003.1"/>
</dbReference>